<evidence type="ECO:0000313" key="1">
    <source>
        <dbReference type="EMBL" id="CCQ90851.1"/>
    </source>
</evidence>
<comment type="caution">
    <text evidence="1">The sequence shown here is derived from an EMBL/GenBank/DDBJ whole genome shotgun (WGS) entry which is preliminary data.</text>
</comment>
<evidence type="ECO:0000313" key="2">
    <source>
        <dbReference type="Proteomes" id="UP000011704"/>
    </source>
</evidence>
<proteinExistence type="predicted"/>
<dbReference type="AlphaFoldDB" id="M1YK46"/>
<keyword evidence="2" id="KW-1185">Reference proteome</keyword>
<gene>
    <name evidence="1" type="ORF">NITGR_430018</name>
</gene>
<name>M1YK46_NITG3</name>
<sequence length="28" mass="3348">MVSHMLRKPAHNNCNYQNHTIHLHHSNL</sequence>
<dbReference type="EMBL" id="CAQJ01000048">
    <property type="protein sequence ID" value="CCQ90851.1"/>
    <property type="molecule type" value="Genomic_DNA"/>
</dbReference>
<reference evidence="1 2" key="1">
    <citation type="journal article" date="2013" name="Front. Microbiol.">
        <title>The genome of Nitrospina gracilis illuminates the metabolism and evolution of the major marine nitrite oxidizer.</title>
        <authorList>
            <person name="Luecker S."/>
            <person name="Nowka B."/>
            <person name="Rattei T."/>
            <person name="Spieck E."/>
            <person name="and Daims H."/>
        </authorList>
    </citation>
    <scope>NUCLEOTIDE SEQUENCE [LARGE SCALE GENOMIC DNA]</scope>
    <source>
        <strain evidence="1 2">3/211</strain>
    </source>
</reference>
<dbReference type="Proteomes" id="UP000011704">
    <property type="component" value="Unassembled WGS sequence"/>
</dbReference>
<accession>M1YK46</accession>
<dbReference type="InParanoid" id="M1YK46"/>
<organism evidence="1 2">
    <name type="scientific">Nitrospina gracilis (strain 3/211)</name>
    <dbReference type="NCBI Taxonomy" id="1266370"/>
    <lineage>
        <taxon>Bacteria</taxon>
        <taxon>Pseudomonadati</taxon>
        <taxon>Nitrospinota/Tectimicrobiota group</taxon>
        <taxon>Nitrospinota</taxon>
        <taxon>Nitrospinia</taxon>
        <taxon>Nitrospinales</taxon>
        <taxon>Nitrospinaceae</taxon>
        <taxon>Nitrospina</taxon>
    </lineage>
</organism>
<protein>
    <submittedName>
        <fullName evidence="1">Uncharacterized protein</fullName>
    </submittedName>
</protein>
<dbReference type="HOGENOM" id="CLU_3412723_0_0_0"/>